<reference evidence="6" key="2">
    <citation type="journal article" date="2024" name="Antonie Van Leeuwenhoek">
        <title>Roseihalotalea indica gen. nov., sp. nov., a halophilic Bacteroidetes from mesopelagic Southwest Indian Ocean with higher carbohydrate metabolic potential.</title>
        <authorList>
            <person name="Chen B."/>
            <person name="Zhang M."/>
            <person name="Lin D."/>
            <person name="Ye J."/>
            <person name="Tang K."/>
        </authorList>
    </citation>
    <scope>NUCLEOTIDE SEQUENCE</scope>
    <source>
        <strain evidence="6">TK19036</strain>
    </source>
</reference>
<dbReference type="SUPFAM" id="SSF56784">
    <property type="entry name" value="HAD-like"/>
    <property type="match status" value="2"/>
</dbReference>
<dbReference type="Pfam" id="PF00702">
    <property type="entry name" value="Hydrolase"/>
    <property type="match status" value="1"/>
</dbReference>
<dbReference type="CDD" id="cd01627">
    <property type="entry name" value="HAD_TPP"/>
    <property type="match status" value="1"/>
</dbReference>
<dbReference type="Pfam" id="PF02358">
    <property type="entry name" value="Trehalose_PPase"/>
    <property type="match status" value="1"/>
</dbReference>
<comment type="catalytic activity">
    <reaction evidence="5">
        <text>alpha,alpha-trehalose 6-phosphate + H2O = alpha,alpha-trehalose + phosphate</text>
        <dbReference type="Rhea" id="RHEA:23420"/>
        <dbReference type="ChEBI" id="CHEBI:15377"/>
        <dbReference type="ChEBI" id="CHEBI:16551"/>
        <dbReference type="ChEBI" id="CHEBI:43474"/>
        <dbReference type="ChEBI" id="CHEBI:58429"/>
        <dbReference type="EC" id="3.1.3.12"/>
    </reaction>
</comment>
<dbReference type="Gene3D" id="3.40.50.1000">
    <property type="entry name" value="HAD superfamily/HAD-like"/>
    <property type="match status" value="2"/>
</dbReference>
<dbReference type="InterPro" id="IPR006439">
    <property type="entry name" value="HAD-SF_hydro_IA"/>
</dbReference>
<protein>
    <recommendedName>
        <fullName evidence="5">Trehalose 6-phosphate phosphatase</fullName>
        <ecNumber evidence="5">3.1.3.12</ecNumber>
    </recommendedName>
</protein>
<dbReference type="PANTHER" id="PTHR43768">
    <property type="entry name" value="TREHALOSE 6-PHOSPHATE PHOSPHATASE"/>
    <property type="match status" value="1"/>
</dbReference>
<reference evidence="6" key="1">
    <citation type="journal article" date="2023" name="Comput. Struct. Biotechnol. J.">
        <title>Discovery of a novel marine Bacteroidetes with a rich repertoire of carbohydrate-active enzymes.</title>
        <authorList>
            <person name="Chen B."/>
            <person name="Liu G."/>
            <person name="Chen Q."/>
            <person name="Wang H."/>
            <person name="Liu L."/>
            <person name="Tang K."/>
        </authorList>
    </citation>
    <scope>NUCLEOTIDE SEQUENCE</scope>
    <source>
        <strain evidence="6">TK19036</strain>
    </source>
</reference>
<dbReference type="Gene3D" id="3.30.70.1020">
    <property type="entry name" value="Trehalose-6-phosphate phosphatase related protein, domain 2"/>
    <property type="match status" value="1"/>
</dbReference>
<evidence type="ECO:0000256" key="5">
    <source>
        <dbReference type="RuleBase" id="RU361117"/>
    </source>
</evidence>
<dbReference type="NCBIfam" id="TIGR00685">
    <property type="entry name" value="T6PP"/>
    <property type="match status" value="1"/>
</dbReference>
<dbReference type="InterPro" id="IPR023198">
    <property type="entry name" value="PGP-like_dom2"/>
</dbReference>
<dbReference type="EMBL" id="CP120682">
    <property type="protein sequence ID" value="WKN38635.1"/>
    <property type="molecule type" value="Genomic_DNA"/>
</dbReference>
<dbReference type="GO" id="GO:0046872">
    <property type="term" value="F:metal ion binding"/>
    <property type="evidence" value="ECO:0007669"/>
    <property type="project" value="UniProtKB-KW"/>
</dbReference>
<dbReference type="SFLD" id="SFLDS00003">
    <property type="entry name" value="Haloacid_Dehalogenase"/>
    <property type="match status" value="1"/>
</dbReference>
<dbReference type="InterPro" id="IPR006379">
    <property type="entry name" value="HAD-SF_hydro_IIB"/>
</dbReference>
<dbReference type="NCBIfam" id="TIGR01484">
    <property type="entry name" value="HAD-SF-IIB"/>
    <property type="match status" value="1"/>
</dbReference>
<dbReference type="NCBIfam" id="TIGR02009">
    <property type="entry name" value="PGMB-YQAB-SF"/>
    <property type="match status" value="1"/>
</dbReference>
<dbReference type="InterPro" id="IPR010976">
    <property type="entry name" value="B-phosphoglucomutase_hydrolase"/>
</dbReference>
<keyword evidence="5" id="KW-0460">Magnesium</keyword>
<keyword evidence="4 5" id="KW-0378">Hydrolase</keyword>
<dbReference type="SFLD" id="SFLDG01129">
    <property type="entry name" value="C1.5:_HAD__Beta-PGM__Phosphata"/>
    <property type="match status" value="1"/>
</dbReference>
<dbReference type="InterPro" id="IPR003337">
    <property type="entry name" value="Trehalose_PPase"/>
</dbReference>
<comment type="similarity">
    <text evidence="2">Belongs to the HAD-like hydrolase superfamily. CbbY/CbbZ/Gph/YieH family.</text>
</comment>
<dbReference type="InterPro" id="IPR036412">
    <property type="entry name" value="HAD-like_sf"/>
</dbReference>
<evidence type="ECO:0000256" key="1">
    <source>
        <dbReference type="ARBA" id="ARBA00005199"/>
    </source>
</evidence>
<dbReference type="AlphaFoldDB" id="A0AA49JHP8"/>
<comment type="pathway">
    <text evidence="1 5">Glycan biosynthesis; trehalose biosynthesis.</text>
</comment>
<sequence length="521" mass="57746">MKKEIEAILCDLDGVLTQTARLHARAWKLLFDELLTKEAAKNQAMYREFVIATDYPKYIDGKPRLEGIRSYLEAKNIKIPEGSSTESIDTMTVHSLSKKKNTLFHELLTKEGVEVYPASIDAVRAWKEKGIKTAVVSSSKNCQPILDAAGVTHLFDVVVDGIVAEEKKLLGKPQPDTFLQAARMLKVEPSRAAVAEDAAAGIEAAVKAGFGLVIGILKENNSELLKQSKTDIIINNLGELAYTGNSLRYPQDFAALEHACLCEHHIGGEIRSKKPVFFFDYDGTLTPIVPHPEDALLSPATREKLSQLAKLAPVIIISGRDRDDVKQLVGIENIYYTGSHGFDIEGPQQVAFGLPEGNSIIETVEEVARALQKKLSSLEGILVEPKKYAVAVHYRNARKNVGSKVIALTQELVDQYPGLRTGAGKMVIEVRPTIDWDKGKAMQWIADKLCLQELGFHHFYMGDDITDEDAFKLLPEHGTGIIVGDHQSPTYADYRIDSASEMDELLDSFIRIIKKQHKEDE</sequence>
<dbReference type="GO" id="GO:0004805">
    <property type="term" value="F:trehalose-phosphatase activity"/>
    <property type="evidence" value="ECO:0007669"/>
    <property type="project" value="UniProtKB-EC"/>
</dbReference>
<name>A0AA49JHP8_9BACT</name>
<dbReference type="PANTHER" id="PTHR43768:SF3">
    <property type="entry name" value="TREHALOSE 6-PHOSPHATE PHOSPHATASE"/>
    <property type="match status" value="1"/>
</dbReference>
<evidence type="ECO:0000256" key="2">
    <source>
        <dbReference type="ARBA" id="ARBA00006171"/>
    </source>
</evidence>
<gene>
    <name evidence="6" type="primary">otsB</name>
    <name evidence="6" type="ORF">K4G66_07955</name>
</gene>
<dbReference type="EC" id="3.1.3.12" evidence="5"/>
<dbReference type="NCBIfam" id="TIGR01509">
    <property type="entry name" value="HAD-SF-IA-v3"/>
    <property type="match status" value="1"/>
</dbReference>
<proteinExistence type="inferred from homology"/>
<evidence type="ECO:0000256" key="3">
    <source>
        <dbReference type="ARBA" id="ARBA00008770"/>
    </source>
</evidence>
<comment type="similarity">
    <text evidence="3 5">Belongs to the trehalose phosphatase family.</text>
</comment>
<organism evidence="6">
    <name type="scientific">Roseihalotalea indica</name>
    <dbReference type="NCBI Taxonomy" id="2867963"/>
    <lineage>
        <taxon>Bacteria</taxon>
        <taxon>Pseudomonadati</taxon>
        <taxon>Bacteroidota</taxon>
        <taxon>Cytophagia</taxon>
        <taxon>Cytophagales</taxon>
        <taxon>Catalimonadaceae</taxon>
        <taxon>Roseihalotalea</taxon>
    </lineage>
</organism>
<dbReference type="InterPro" id="IPR023214">
    <property type="entry name" value="HAD_sf"/>
</dbReference>
<keyword evidence="5" id="KW-0479">Metal-binding</keyword>
<accession>A0AA49JHP8</accession>
<comment type="function">
    <text evidence="5">Removes the phosphate from trehalose 6-phosphate to produce free trehalose.</text>
</comment>
<evidence type="ECO:0000313" key="6">
    <source>
        <dbReference type="EMBL" id="WKN38635.1"/>
    </source>
</evidence>
<dbReference type="Gene3D" id="1.10.150.240">
    <property type="entry name" value="Putative phosphatase, domain 2"/>
    <property type="match status" value="1"/>
</dbReference>
<comment type="cofactor">
    <cofactor evidence="5">
        <name>Mg(2+)</name>
        <dbReference type="ChEBI" id="CHEBI:18420"/>
    </cofactor>
</comment>
<evidence type="ECO:0000256" key="4">
    <source>
        <dbReference type="ARBA" id="ARBA00022801"/>
    </source>
</evidence>
<dbReference type="InterPro" id="IPR044651">
    <property type="entry name" value="OTSB-like"/>
</dbReference>
<dbReference type="GO" id="GO:0005992">
    <property type="term" value="P:trehalose biosynthetic process"/>
    <property type="evidence" value="ECO:0007669"/>
    <property type="project" value="InterPro"/>
</dbReference>